<comment type="caution">
    <text evidence="1">The sequence shown here is derived from an EMBL/GenBank/DDBJ whole genome shotgun (WGS) entry which is preliminary data.</text>
</comment>
<accession>A0ACB8BKG1</accession>
<dbReference type="Proteomes" id="UP000790709">
    <property type="component" value="Unassembled WGS sequence"/>
</dbReference>
<evidence type="ECO:0000313" key="1">
    <source>
        <dbReference type="EMBL" id="KAH7926305.1"/>
    </source>
</evidence>
<dbReference type="EMBL" id="MU266385">
    <property type="protein sequence ID" value="KAH7926305.1"/>
    <property type="molecule type" value="Genomic_DNA"/>
</dbReference>
<reference evidence="1" key="1">
    <citation type="journal article" date="2021" name="New Phytol.">
        <title>Evolutionary innovations through gain and loss of genes in the ectomycorrhizal Boletales.</title>
        <authorList>
            <person name="Wu G."/>
            <person name="Miyauchi S."/>
            <person name="Morin E."/>
            <person name="Kuo A."/>
            <person name="Drula E."/>
            <person name="Varga T."/>
            <person name="Kohler A."/>
            <person name="Feng B."/>
            <person name="Cao Y."/>
            <person name="Lipzen A."/>
            <person name="Daum C."/>
            <person name="Hundley H."/>
            <person name="Pangilinan J."/>
            <person name="Johnson J."/>
            <person name="Barry K."/>
            <person name="LaButti K."/>
            <person name="Ng V."/>
            <person name="Ahrendt S."/>
            <person name="Min B."/>
            <person name="Choi I.G."/>
            <person name="Park H."/>
            <person name="Plett J.M."/>
            <person name="Magnuson J."/>
            <person name="Spatafora J.W."/>
            <person name="Nagy L.G."/>
            <person name="Henrissat B."/>
            <person name="Grigoriev I.V."/>
            <person name="Yang Z.L."/>
            <person name="Xu J."/>
            <person name="Martin F.M."/>
        </authorList>
    </citation>
    <scope>NUCLEOTIDE SEQUENCE</scope>
    <source>
        <strain evidence="1">KUC20120723A-06</strain>
    </source>
</reference>
<protein>
    <submittedName>
        <fullName evidence="1">Uncharacterized protein</fullName>
    </submittedName>
</protein>
<evidence type="ECO:0000313" key="2">
    <source>
        <dbReference type="Proteomes" id="UP000790709"/>
    </source>
</evidence>
<proteinExistence type="predicted"/>
<sequence length="111" mass="11486">MKLALTSLTLFAAVAQSVLVINTPAIVLECEPTLLTWSGGKSPYFLTVNPGGDPSSPALECLGEQTGTSYTWTVNIASGTSVGLELRDSTGDVAYSAPFTIQPGTSTTCIN</sequence>
<name>A0ACB8BKG1_9AGAM</name>
<organism evidence="1 2">
    <name type="scientific">Leucogyrophana mollusca</name>
    <dbReference type="NCBI Taxonomy" id="85980"/>
    <lineage>
        <taxon>Eukaryota</taxon>
        <taxon>Fungi</taxon>
        <taxon>Dikarya</taxon>
        <taxon>Basidiomycota</taxon>
        <taxon>Agaricomycotina</taxon>
        <taxon>Agaricomycetes</taxon>
        <taxon>Agaricomycetidae</taxon>
        <taxon>Boletales</taxon>
        <taxon>Boletales incertae sedis</taxon>
        <taxon>Leucogyrophana</taxon>
    </lineage>
</organism>
<keyword evidence="2" id="KW-1185">Reference proteome</keyword>
<gene>
    <name evidence="1" type="ORF">BV22DRAFT_1033021</name>
</gene>